<dbReference type="Proteomes" id="UP000218796">
    <property type="component" value="Unassembled WGS sequence"/>
</dbReference>
<dbReference type="InterPro" id="IPR000868">
    <property type="entry name" value="Isochorismatase-like_dom"/>
</dbReference>
<protein>
    <submittedName>
        <fullName evidence="3">Isochorismatase</fullName>
    </submittedName>
</protein>
<dbReference type="EMBL" id="NQMS01000005">
    <property type="protein sequence ID" value="PAV96165.1"/>
    <property type="molecule type" value="Genomic_DNA"/>
</dbReference>
<evidence type="ECO:0000259" key="2">
    <source>
        <dbReference type="Pfam" id="PF00857"/>
    </source>
</evidence>
<dbReference type="Pfam" id="PF00857">
    <property type="entry name" value="Isochorismatase"/>
    <property type="match status" value="1"/>
</dbReference>
<comment type="caution">
    <text evidence="3">The sequence shown here is derived from an EMBL/GenBank/DDBJ whole genome shotgun (WGS) entry which is preliminary data.</text>
</comment>
<evidence type="ECO:0000256" key="1">
    <source>
        <dbReference type="ARBA" id="ARBA00022801"/>
    </source>
</evidence>
<dbReference type="InterPro" id="IPR036380">
    <property type="entry name" value="Isochorismatase-like_sf"/>
</dbReference>
<feature type="domain" description="Isochorismatase-like" evidence="2">
    <location>
        <begin position="8"/>
        <end position="137"/>
    </location>
</feature>
<sequence length="180" mass="20005">MEISMSRVLLVVDMQKGVFSTPRMDRIGRVERINQLSRAAERVIFILHNEADLPLGSDEWELLPELFQPEDSIYVDKTACDAFYRTTLADELAALDAKHITICGCATDYCVDTTIKNAASRGYALTIASDAHTTADRGSLKAEQLIPYFNEVWATLAIPGNRIEVKTTADILQEWGHSVG</sequence>
<dbReference type="SUPFAM" id="SSF52499">
    <property type="entry name" value="Isochorismatase-like hydrolases"/>
    <property type="match status" value="1"/>
</dbReference>
<organism evidence="3 4">
    <name type="scientific">Hafnia paralvei</name>
    <dbReference type="NCBI Taxonomy" id="546367"/>
    <lineage>
        <taxon>Bacteria</taxon>
        <taxon>Pseudomonadati</taxon>
        <taxon>Pseudomonadota</taxon>
        <taxon>Gammaproteobacteria</taxon>
        <taxon>Enterobacterales</taxon>
        <taxon>Hafniaceae</taxon>
        <taxon>Hafnia</taxon>
    </lineage>
</organism>
<reference evidence="3 4" key="1">
    <citation type="submission" date="2017-08" db="EMBL/GenBank/DDBJ databases">
        <title>Draft Genome Sequence of Hafnia alvei CITHA-6 Isolated from Raw Bovine Milk.</title>
        <authorList>
            <person name="Culligan E.P."/>
            <person name="Mcsweeney A."/>
            <person name="O'Doherty C."/>
            <person name="Gleeson E."/>
            <person name="O'Riordan D."/>
            <person name="Sleator R.D."/>
        </authorList>
    </citation>
    <scope>NUCLEOTIDE SEQUENCE [LARGE SCALE GENOMIC DNA]</scope>
    <source>
        <strain evidence="3 4">CITHA-6</strain>
    </source>
</reference>
<proteinExistence type="predicted"/>
<keyword evidence="4" id="KW-1185">Reference proteome</keyword>
<dbReference type="PANTHER" id="PTHR43540">
    <property type="entry name" value="PEROXYUREIDOACRYLATE/UREIDOACRYLATE AMIDOHYDROLASE-RELATED"/>
    <property type="match status" value="1"/>
</dbReference>
<evidence type="ECO:0000313" key="3">
    <source>
        <dbReference type="EMBL" id="PAV96165.1"/>
    </source>
</evidence>
<gene>
    <name evidence="3" type="ORF">CJD50_14230</name>
</gene>
<dbReference type="PANTHER" id="PTHR43540:SF14">
    <property type="entry name" value="ISOCHORISMATASE"/>
    <property type="match status" value="1"/>
</dbReference>
<dbReference type="InterPro" id="IPR050272">
    <property type="entry name" value="Isochorismatase-like_hydrls"/>
</dbReference>
<dbReference type="OrthoDB" id="5294192at2"/>
<keyword evidence="1" id="KW-0378">Hydrolase</keyword>
<name>A0A2A2MBT6_9GAMM</name>
<evidence type="ECO:0000313" key="4">
    <source>
        <dbReference type="Proteomes" id="UP000218796"/>
    </source>
</evidence>
<accession>A0A2A2MBT6</accession>
<dbReference type="GO" id="GO:0016787">
    <property type="term" value="F:hydrolase activity"/>
    <property type="evidence" value="ECO:0007669"/>
    <property type="project" value="UniProtKB-KW"/>
</dbReference>
<dbReference type="Gene3D" id="3.40.50.850">
    <property type="entry name" value="Isochorismatase-like"/>
    <property type="match status" value="1"/>
</dbReference>
<dbReference type="AlphaFoldDB" id="A0A2A2MBT6"/>